<comment type="caution">
    <text evidence="1">The sequence shown here is derived from an EMBL/GenBank/DDBJ whole genome shotgun (WGS) entry which is preliminary data.</text>
</comment>
<dbReference type="AlphaFoldDB" id="A0A327VK82"/>
<evidence type="ECO:0000313" key="1">
    <source>
        <dbReference type="EMBL" id="RAJ75110.1"/>
    </source>
</evidence>
<gene>
    <name evidence="1" type="ORF">CLV59_110156</name>
</gene>
<reference evidence="1 2" key="1">
    <citation type="submission" date="2018-06" db="EMBL/GenBank/DDBJ databases">
        <title>Genomic Encyclopedia of Archaeal and Bacterial Type Strains, Phase II (KMG-II): from individual species to whole genera.</title>
        <authorList>
            <person name="Goeker M."/>
        </authorList>
    </citation>
    <scope>NUCLEOTIDE SEQUENCE [LARGE SCALE GENOMIC DNA]</scope>
    <source>
        <strain evidence="1 2">DSM 29821</strain>
    </source>
</reference>
<protein>
    <submittedName>
        <fullName evidence="1">Uncharacterized protein</fullName>
    </submittedName>
</protein>
<dbReference type="Proteomes" id="UP000249819">
    <property type="component" value="Unassembled WGS sequence"/>
</dbReference>
<sequence>MFRITFQKKYRIKKLWLNSIPYSEDYFVEKM</sequence>
<organism evidence="1 2">
    <name type="scientific">Chitinophaga dinghuensis</name>
    <dbReference type="NCBI Taxonomy" id="1539050"/>
    <lineage>
        <taxon>Bacteria</taxon>
        <taxon>Pseudomonadati</taxon>
        <taxon>Bacteroidota</taxon>
        <taxon>Chitinophagia</taxon>
        <taxon>Chitinophagales</taxon>
        <taxon>Chitinophagaceae</taxon>
        <taxon>Chitinophaga</taxon>
    </lineage>
</organism>
<evidence type="ECO:0000313" key="2">
    <source>
        <dbReference type="Proteomes" id="UP000249819"/>
    </source>
</evidence>
<keyword evidence="2" id="KW-1185">Reference proteome</keyword>
<accession>A0A327VK82</accession>
<proteinExistence type="predicted"/>
<dbReference type="EMBL" id="QLMA01000010">
    <property type="protein sequence ID" value="RAJ75110.1"/>
    <property type="molecule type" value="Genomic_DNA"/>
</dbReference>
<name>A0A327VK82_9BACT</name>